<dbReference type="AlphaFoldDB" id="A0A919CG38"/>
<evidence type="ECO:0000313" key="2">
    <source>
        <dbReference type="Proteomes" id="UP000654947"/>
    </source>
</evidence>
<accession>A0A919CG38</accession>
<sequence length="60" mass="7008">MPLKFWRRPLHAMTDAFTTAGLHLRRISEPQPDPAARNLYPEGFHALSTRIAFLFFVLQR</sequence>
<keyword evidence="2" id="KW-1185">Reference proteome</keyword>
<protein>
    <submittedName>
        <fullName evidence="1">Uncharacterized protein</fullName>
    </submittedName>
</protein>
<reference evidence="1 2" key="1">
    <citation type="journal article" date="2014" name="Int. J. Syst. Evol. Microbiol.">
        <title>Complete genome sequence of Corynebacterium casei LMG S-19264T (=DSM 44701T), isolated from a smear-ripened cheese.</title>
        <authorList>
            <consortium name="US DOE Joint Genome Institute (JGI-PGF)"/>
            <person name="Walter F."/>
            <person name="Albersmeier A."/>
            <person name="Kalinowski J."/>
            <person name="Ruckert C."/>
        </authorList>
    </citation>
    <scope>NUCLEOTIDE SEQUENCE [LARGE SCALE GENOMIC DNA]</scope>
    <source>
        <strain evidence="1 2">KCTC 19473</strain>
    </source>
</reference>
<comment type="caution">
    <text evidence="1">The sequence shown here is derived from an EMBL/GenBank/DDBJ whole genome shotgun (WGS) entry which is preliminary data.</text>
</comment>
<dbReference type="EMBL" id="BMXL01000004">
    <property type="protein sequence ID" value="GHD19578.1"/>
    <property type="molecule type" value="Genomic_DNA"/>
</dbReference>
<proteinExistence type="predicted"/>
<gene>
    <name evidence="1" type="ORF">GCM10007147_10580</name>
</gene>
<dbReference type="Proteomes" id="UP000654947">
    <property type="component" value="Unassembled WGS sequence"/>
</dbReference>
<name>A0A919CG38_9ACTN</name>
<organism evidence="1 2">
    <name type="scientific">Nocardiopsis kunsanensis</name>
    <dbReference type="NCBI Taxonomy" id="141693"/>
    <lineage>
        <taxon>Bacteria</taxon>
        <taxon>Bacillati</taxon>
        <taxon>Actinomycetota</taxon>
        <taxon>Actinomycetes</taxon>
        <taxon>Streptosporangiales</taxon>
        <taxon>Nocardiopsidaceae</taxon>
        <taxon>Nocardiopsis</taxon>
    </lineage>
</organism>
<evidence type="ECO:0000313" key="1">
    <source>
        <dbReference type="EMBL" id="GHD19578.1"/>
    </source>
</evidence>